<gene>
    <name evidence="1" type="ORF">HHI36_012998</name>
</gene>
<sequence length="181" mass="20154">MTSQVVGRSYWGRISRSARLRVLALVISCQINNSSCVCIQFAQHLGESWKCVSESNSTETVGTIPRRWLGMSKSKLTKEASTSMEDITYLPEVEVPGTVRRPKSMCVPDSSYLASENIYVELPSDYNRFKEKGSGLPKIPKNCSCDVPCDSSCSRGVRNYVRRNPVQRAASRLYSAGREVS</sequence>
<dbReference type="AlphaFoldDB" id="A0ABD2NGX0"/>
<reference evidence="1 2" key="1">
    <citation type="journal article" date="2021" name="BMC Biol.">
        <title>Horizontally acquired antibacterial genes associated with adaptive radiation of ladybird beetles.</title>
        <authorList>
            <person name="Li H.S."/>
            <person name="Tang X.F."/>
            <person name="Huang Y.H."/>
            <person name="Xu Z.Y."/>
            <person name="Chen M.L."/>
            <person name="Du X.Y."/>
            <person name="Qiu B.Y."/>
            <person name="Chen P.T."/>
            <person name="Zhang W."/>
            <person name="Slipinski A."/>
            <person name="Escalona H.E."/>
            <person name="Waterhouse R.M."/>
            <person name="Zwick A."/>
            <person name="Pang H."/>
        </authorList>
    </citation>
    <scope>NUCLEOTIDE SEQUENCE [LARGE SCALE GENOMIC DNA]</scope>
    <source>
        <strain evidence="1">SYSU2018</strain>
    </source>
</reference>
<proteinExistence type="predicted"/>
<evidence type="ECO:0000313" key="2">
    <source>
        <dbReference type="Proteomes" id="UP001516400"/>
    </source>
</evidence>
<keyword evidence="2" id="KW-1185">Reference proteome</keyword>
<comment type="caution">
    <text evidence="1">The sequence shown here is derived from an EMBL/GenBank/DDBJ whole genome shotgun (WGS) entry which is preliminary data.</text>
</comment>
<organism evidence="1 2">
    <name type="scientific">Cryptolaemus montrouzieri</name>
    <dbReference type="NCBI Taxonomy" id="559131"/>
    <lineage>
        <taxon>Eukaryota</taxon>
        <taxon>Metazoa</taxon>
        <taxon>Ecdysozoa</taxon>
        <taxon>Arthropoda</taxon>
        <taxon>Hexapoda</taxon>
        <taxon>Insecta</taxon>
        <taxon>Pterygota</taxon>
        <taxon>Neoptera</taxon>
        <taxon>Endopterygota</taxon>
        <taxon>Coleoptera</taxon>
        <taxon>Polyphaga</taxon>
        <taxon>Cucujiformia</taxon>
        <taxon>Coccinelloidea</taxon>
        <taxon>Coccinellidae</taxon>
        <taxon>Scymninae</taxon>
        <taxon>Scymnini</taxon>
        <taxon>Cryptolaemus</taxon>
    </lineage>
</organism>
<name>A0ABD2NGX0_9CUCU</name>
<dbReference type="Proteomes" id="UP001516400">
    <property type="component" value="Unassembled WGS sequence"/>
</dbReference>
<protein>
    <submittedName>
        <fullName evidence="1">Uncharacterized protein</fullName>
    </submittedName>
</protein>
<dbReference type="EMBL" id="JABFTP020000103">
    <property type="protein sequence ID" value="KAL3277652.1"/>
    <property type="molecule type" value="Genomic_DNA"/>
</dbReference>
<accession>A0ABD2NGX0</accession>
<evidence type="ECO:0000313" key="1">
    <source>
        <dbReference type="EMBL" id="KAL3277652.1"/>
    </source>
</evidence>